<sequence length="108" mass="12498">MAAPTSPLTQQVIDRIIAVLAEITTGADYFYTPADVIKRFVHWREARFTPDKPLYMVFRDSGGTIEYIGENLYCEDWVVNVKGYVQDKADTVTKMERAIRDIKESYKR</sequence>
<dbReference type="AlphaFoldDB" id="X1DZY8"/>
<gene>
    <name evidence="1" type="ORF">S03H2_07863</name>
</gene>
<evidence type="ECO:0000313" key="1">
    <source>
        <dbReference type="EMBL" id="GAH26581.1"/>
    </source>
</evidence>
<proteinExistence type="predicted"/>
<reference evidence="1" key="1">
    <citation type="journal article" date="2014" name="Front. Microbiol.">
        <title>High frequency of phylogenetically diverse reductive dehalogenase-homologous genes in deep subseafloor sedimentary metagenomes.</title>
        <authorList>
            <person name="Kawai M."/>
            <person name="Futagami T."/>
            <person name="Toyoda A."/>
            <person name="Takaki Y."/>
            <person name="Nishi S."/>
            <person name="Hori S."/>
            <person name="Arai W."/>
            <person name="Tsubouchi T."/>
            <person name="Morono Y."/>
            <person name="Uchiyama I."/>
            <person name="Ito T."/>
            <person name="Fujiyama A."/>
            <person name="Inagaki F."/>
            <person name="Takami H."/>
        </authorList>
    </citation>
    <scope>NUCLEOTIDE SEQUENCE</scope>
    <source>
        <strain evidence="1">Expedition CK06-06</strain>
    </source>
</reference>
<dbReference type="EMBL" id="BARU01003710">
    <property type="protein sequence ID" value="GAH26581.1"/>
    <property type="molecule type" value="Genomic_DNA"/>
</dbReference>
<name>X1DZY8_9ZZZZ</name>
<protein>
    <submittedName>
        <fullName evidence="1">Uncharacterized protein</fullName>
    </submittedName>
</protein>
<accession>X1DZY8</accession>
<comment type="caution">
    <text evidence="1">The sequence shown here is derived from an EMBL/GenBank/DDBJ whole genome shotgun (WGS) entry which is preliminary data.</text>
</comment>
<organism evidence="1">
    <name type="scientific">marine sediment metagenome</name>
    <dbReference type="NCBI Taxonomy" id="412755"/>
    <lineage>
        <taxon>unclassified sequences</taxon>
        <taxon>metagenomes</taxon>
        <taxon>ecological metagenomes</taxon>
    </lineage>
</organism>